<reference evidence="5" key="1">
    <citation type="submission" date="2020-06" db="EMBL/GenBank/DDBJ databases">
        <title>Insight into the genomes of haloalkaliphilic bacilli from Kenyan soda lakes.</title>
        <authorList>
            <person name="Mwirichia R."/>
            <person name="Villamizar G.C."/>
            <person name="Poehlein A."/>
            <person name="Mugweru J."/>
            <person name="Kipnyargis A."/>
            <person name="Kiplimo D."/>
            <person name="Orwa P."/>
            <person name="Daniel R."/>
        </authorList>
    </citation>
    <scope>NUCLEOTIDE SEQUENCE</scope>
    <source>
        <strain evidence="5">B1096_S55</strain>
    </source>
</reference>
<dbReference type="GO" id="GO:0004252">
    <property type="term" value="F:serine-type endopeptidase activity"/>
    <property type="evidence" value="ECO:0007669"/>
    <property type="project" value="InterPro"/>
</dbReference>
<feature type="transmembrane region" description="Helical" evidence="4">
    <location>
        <begin position="28"/>
        <end position="49"/>
    </location>
</feature>
<dbReference type="EMBL" id="JABXYM010000001">
    <property type="protein sequence ID" value="MCR6094980.1"/>
    <property type="molecule type" value="Genomic_DNA"/>
</dbReference>
<dbReference type="InterPro" id="IPR009003">
    <property type="entry name" value="Peptidase_S1_PA"/>
</dbReference>
<comment type="caution">
    <text evidence="5">The sequence shown here is derived from an EMBL/GenBank/DDBJ whole genome shotgun (WGS) entry which is preliminary data.</text>
</comment>
<dbReference type="GO" id="GO:0006508">
    <property type="term" value="P:proteolysis"/>
    <property type="evidence" value="ECO:0007669"/>
    <property type="project" value="UniProtKB-KW"/>
</dbReference>
<evidence type="ECO:0000256" key="2">
    <source>
        <dbReference type="ARBA" id="ARBA00022801"/>
    </source>
</evidence>
<evidence type="ECO:0000256" key="3">
    <source>
        <dbReference type="ARBA" id="ARBA00022825"/>
    </source>
</evidence>
<dbReference type="PANTHER" id="PTHR43343:SF3">
    <property type="entry name" value="PROTEASE DO-LIKE 8, CHLOROPLASTIC"/>
    <property type="match status" value="1"/>
</dbReference>
<dbReference type="Proteomes" id="UP001057753">
    <property type="component" value="Unassembled WGS sequence"/>
</dbReference>
<gene>
    <name evidence="5" type="ORF">HXA33_00265</name>
</gene>
<keyword evidence="4" id="KW-0472">Membrane</keyword>
<organism evidence="5 6">
    <name type="scientific">Salipaludibacillus agaradhaerens</name>
    <name type="common">Bacillus agaradhaerens</name>
    <dbReference type="NCBI Taxonomy" id="76935"/>
    <lineage>
        <taxon>Bacteria</taxon>
        <taxon>Bacillati</taxon>
        <taxon>Bacillota</taxon>
        <taxon>Bacilli</taxon>
        <taxon>Bacillales</taxon>
        <taxon>Bacillaceae</taxon>
    </lineage>
</organism>
<evidence type="ECO:0000256" key="4">
    <source>
        <dbReference type="SAM" id="Phobius"/>
    </source>
</evidence>
<dbReference type="PRINTS" id="PR00834">
    <property type="entry name" value="PROTEASES2C"/>
</dbReference>
<dbReference type="PANTHER" id="PTHR43343">
    <property type="entry name" value="PEPTIDASE S12"/>
    <property type="match status" value="1"/>
</dbReference>
<proteinExistence type="predicted"/>
<protein>
    <submittedName>
        <fullName evidence="5">Trypsin-like peptidase domain-containing protein</fullName>
    </submittedName>
</protein>
<keyword evidence="6" id="KW-1185">Reference proteome</keyword>
<keyword evidence="4" id="KW-1133">Transmembrane helix</keyword>
<dbReference type="Pfam" id="PF13365">
    <property type="entry name" value="Trypsin_2"/>
    <property type="match status" value="1"/>
</dbReference>
<evidence type="ECO:0000313" key="6">
    <source>
        <dbReference type="Proteomes" id="UP001057753"/>
    </source>
</evidence>
<dbReference type="AlphaFoldDB" id="A0A9Q4FUM3"/>
<evidence type="ECO:0000313" key="5">
    <source>
        <dbReference type="EMBL" id="MCR6094980.1"/>
    </source>
</evidence>
<keyword evidence="4" id="KW-0812">Transmembrane</keyword>
<keyword evidence="3" id="KW-0720">Serine protease</keyword>
<dbReference type="InterPro" id="IPR051201">
    <property type="entry name" value="Chloro_Bact_Ser_Proteases"/>
</dbReference>
<evidence type="ECO:0000256" key="1">
    <source>
        <dbReference type="ARBA" id="ARBA00022670"/>
    </source>
</evidence>
<dbReference type="RefSeq" id="WP_257819602.1">
    <property type="nucleotide sequence ID" value="NZ_JABXYM010000001.1"/>
</dbReference>
<dbReference type="SUPFAM" id="SSF50494">
    <property type="entry name" value="Trypsin-like serine proteases"/>
    <property type="match status" value="1"/>
</dbReference>
<keyword evidence="1" id="KW-0645">Protease</keyword>
<accession>A0A9Q4FUM3</accession>
<dbReference type="InterPro" id="IPR001940">
    <property type="entry name" value="Peptidase_S1C"/>
</dbReference>
<dbReference type="Gene3D" id="2.40.10.120">
    <property type="match status" value="1"/>
</dbReference>
<sequence>MIRGISGKRRGRAEKKGLSDARQRKTGVLGAIVLIVFASFIGIVTYQAFSSNSSHITVELLKERKSPVLDSNVDKPLPTFIKEQDEELSTASMIEEAQQSVYTIVTTEEQGSGFLYNNEGHVITSAHVINDSAFASVIAEDDTHYEATVEGTSEFMDVAVLYVPELDGFEPFPLETDQQYGAGEDVLTIGSPEGMQNTVTYGEIITTEENLLIEEYEYEDLYEISADIIEGSSGGPLISENDQAIIGMNAARTFGENAVGYSVPLYKLEEIIEDLIS</sequence>
<keyword evidence="2" id="KW-0378">Hydrolase</keyword>
<name>A0A9Q4FUM3_SALAG</name>